<keyword evidence="2" id="KW-1185">Reference proteome</keyword>
<dbReference type="OrthoDB" id="6702050at2"/>
<evidence type="ECO:0000313" key="2">
    <source>
        <dbReference type="Proteomes" id="UP000193207"/>
    </source>
</evidence>
<protein>
    <submittedName>
        <fullName evidence="1">Uncharacterized protein</fullName>
    </submittedName>
</protein>
<reference evidence="1 2" key="1">
    <citation type="submission" date="2017-03" db="EMBL/GenBank/DDBJ databases">
        <authorList>
            <person name="Afonso C.L."/>
            <person name="Miller P.J."/>
            <person name="Scott M.A."/>
            <person name="Spackman E."/>
            <person name="Goraichik I."/>
            <person name="Dimitrov K.M."/>
            <person name="Suarez D.L."/>
            <person name="Swayne D.E."/>
        </authorList>
    </citation>
    <scope>NUCLEOTIDE SEQUENCE [LARGE SCALE GENOMIC DNA]</scope>
    <source>
        <strain evidence="1 2">CECT 8110</strain>
    </source>
</reference>
<dbReference type="Proteomes" id="UP000193207">
    <property type="component" value="Unassembled WGS sequence"/>
</dbReference>
<dbReference type="AlphaFoldDB" id="A0A1X6Y7E6"/>
<name>A0A1X6Y7E6_9RHOB</name>
<organism evidence="1 2">
    <name type="scientific">Roseovarius halotolerans</name>
    <dbReference type="NCBI Taxonomy" id="505353"/>
    <lineage>
        <taxon>Bacteria</taxon>
        <taxon>Pseudomonadati</taxon>
        <taxon>Pseudomonadota</taxon>
        <taxon>Alphaproteobacteria</taxon>
        <taxon>Rhodobacterales</taxon>
        <taxon>Roseobacteraceae</taxon>
        <taxon>Roseovarius</taxon>
    </lineage>
</organism>
<evidence type="ECO:0000313" key="1">
    <source>
        <dbReference type="EMBL" id="SLN11203.1"/>
    </source>
</evidence>
<sequence>MSLKDIKNIRNFSGEGFFELTGASEYITLGSTESINVNHDVTREDITVSESGIEVVGDTDVTSQKATGSMVLRETAARNVAYAMMAQRGELTQSAEAGLTLSGAAGVGSTYDLDRLDISITSITDGTDPLVEGTDYELDAEAGILTFLTAQPTFDVVYECAAIASGDNQSVMNAFSAAEGIEGRLMVIQRQPRGEKRYKYTAKIRIYPDGALTLHASGSEKATVPVSFDVIQDDSKPKGKRFGILQEVKNG</sequence>
<gene>
    <name evidence="1" type="ORF">ROH8110_00073</name>
</gene>
<accession>A0A1X6Y7E6</accession>
<proteinExistence type="predicted"/>
<dbReference type="RefSeq" id="WP_085815823.1">
    <property type="nucleotide sequence ID" value="NZ_FWFU01000001.1"/>
</dbReference>
<dbReference type="EMBL" id="FWFU01000001">
    <property type="protein sequence ID" value="SLN11203.1"/>
    <property type="molecule type" value="Genomic_DNA"/>
</dbReference>